<dbReference type="RefSeq" id="WP_378055131.1">
    <property type="nucleotide sequence ID" value="NZ_JBHSIS010000003.1"/>
</dbReference>
<evidence type="ECO:0000313" key="2">
    <source>
        <dbReference type="Proteomes" id="UP001595859"/>
    </source>
</evidence>
<keyword evidence="2" id="KW-1185">Reference proteome</keyword>
<evidence type="ECO:0000313" key="1">
    <source>
        <dbReference type="EMBL" id="MFC4853154.1"/>
    </source>
</evidence>
<dbReference type="Proteomes" id="UP001595859">
    <property type="component" value="Unassembled WGS sequence"/>
</dbReference>
<accession>A0ABV9RW86</accession>
<dbReference type="EMBL" id="JBHSIS010000003">
    <property type="protein sequence ID" value="MFC4853154.1"/>
    <property type="molecule type" value="Genomic_DNA"/>
</dbReference>
<proteinExistence type="predicted"/>
<reference evidence="2" key="1">
    <citation type="journal article" date="2019" name="Int. J. Syst. Evol. Microbiol.">
        <title>The Global Catalogue of Microorganisms (GCM) 10K type strain sequencing project: providing services to taxonomists for standard genome sequencing and annotation.</title>
        <authorList>
            <consortium name="The Broad Institute Genomics Platform"/>
            <consortium name="The Broad Institute Genome Sequencing Center for Infectious Disease"/>
            <person name="Wu L."/>
            <person name="Ma J."/>
        </authorList>
    </citation>
    <scope>NUCLEOTIDE SEQUENCE [LARGE SCALE GENOMIC DNA]</scope>
    <source>
        <strain evidence="2">ZS-22-S1</strain>
    </source>
</reference>
<organism evidence="1 2">
    <name type="scientific">Actinophytocola glycyrrhizae</name>
    <dbReference type="NCBI Taxonomy" id="2044873"/>
    <lineage>
        <taxon>Bacteria</taxon>
        <taxon>Bacillati</taxon>
        <taxon>Actinomycetota</taxon>
        <taxon>Actinomycetes</taxon>
        <taxon>Pseudonocardiales</taxon>
        <taxon>Pseudonocardiaceae</taxon>
    </lineage>
</organism>
<comment type="caution">
    <text evidence="1">The sequence shown here is derived from an EMBL/GenBank/DDBJ whole genome shotgun (WGS) entry which is preliminary data.</text>
</comment>
<gene>
    <name evidence="1" type="ORF">ACFPCV_06545</name>
</gene>
<sequence>MVRASAADNTVDGHVAHNKLIQHSGGIVQVASAGVREFGDDDRRGHNDPGFTLRVYTHLTPTSHERTRRAVDAFLGSGRPIRNVGG</sequence>
<name>A0ABV9RW86_9PSEU</name>
<protein>
    <submittedName>
        <fullName evidence="1">Uncharacterized protein</fullName>
    </submittedName>
</protein>